<dbReference type="Pfam" id="PF07841">
    <property type="entry name" value="DM4_12"/>
    <property type="match status" value="1"/>
</dbReference>
<evidence type="ECO:0000256" key="1">
    <source>
        <dbReference type="SAM" id="SignalP"/>
    </source>
</evidence>
<evidence type="ECO:0000313" key="2">
    <source>
        <dbReference type="Proteomes" id="UP000301870"/>
    </source>
</evidence>
<dbReference type="PANTHER" id="PTHR21398">
    <property type="entry name" value="AGAP007094-PA"/>
    <property type="match status" value="1"/>
</dbReference>
<dbReference type="PANTHER" id="PTHR21398:SF1">
    <property type="entry name" value="FI03705P"/>
    <property type="match status" value="1"/>
</dbReference>
<organism evidence="2 3">
    <name type="scientific">Spodoptera litura</name>
    <name type="common">Asian cotton leafworm</name>
    <dbReference type="NCBI Taxonomy" id="69820"/>
    <lineage>
        <taxon>Eukaryota</taxon>
        <taxon>Metazoa</taxon>
        <taxon>Ecdysozoa</taxon>
        <taxon>Arthropoda</taxon>
        <taxon>Hexapoda</taxon>
        <taxon>Insecta</taxon>
        <taxon>Pterygota</taxon>
        <taxon>Neoptera</taxon>
        <taxon>Endopterygota</taxon>
        <taxon>Lepidoptera</taxon>
        <taxon>Glossata</taxon>
        <taxon>Ditrysia</taxon>
        <taxon>Noctuoidea</taxon>
        <taxon>Noctuidae</taxon>
        <taxon>Amphipyrinae</taxon>
        <taxon>Spodoptera</taxon>
    </lineage>
</organism>
<dbReference type="GeneID" id="111355277"/>
<dbReference type="KEGG" id="sliu:111355277"/>
<name>A0A9J7EAC4_SPOLT</name>
<feature type="signal peptide" evidence="1">
    <location>
        <begin position="1"/>
        <end position="25"/>
    </location>
</feature>
<protein>
    <submittedName>
        <fullName evidence="3">Uncharacterized protein LOC111355277</fullName>
    </submittedName>
</protein>
<dbReference type="OrthoDB" id="6617264at2759"/>
<accession>A0A9J7EAC4</accession>
<evidence type="ECO:0000313" key="3">
    <source>
        <dbReference type="RefSeq" id="XP_022824827.1"/>
    </source>
</evidence>
<keyword evidence="2" id="KW-1185">Reference proteome</keyword>
<dbReference type="AlphaFoldDB" id="A0A9J7EAC4"/>
<reference evidence="3" key="1">
    <citation type="submission" date="2025-08" db="UniProtKB">
        <authorList>
            <consortium name="RefSeq"/>
        </authorList>
    </citation>
    <scope>IDENTIFICATION</scope>
    <source>
        <strain evidence="3">Ishihara</strain>
        <tissue evidence="3">Whole body</tissue>
    </source>
</reference>
<dbReference type="InterPro" id="IPR006631">
    <property type="entry name" value="DM4_12"/>
</dbReference>
<dbReference type="SMART" id="SM00718">
    <property type="entry name" value="DM4_12"/>
    <property type="match status" value="1"/>
</dbReference>
<gene>
    <name evidence="3" type="primary">LOC111355277</name>
</gene>
<proteinExistence type="predicted"/>
<dbReference type="Proteomes" id="UP000301870">
    <property type="component" value="Chromosome 20"/>
</dbReference>
<keyword evidence="1" id="KW-0732">Signal</keyword>
<feature type="chain" id="PRO_5039920952" evidence="1">
    <location>
        <begin position="26"/>
        <end position="283"/>
    </location>
</feature>
<dbReference type="RefSeq" id="XP_022824827.1">
    <property type="nucleotide sequence ID" value="XM_022969059.1"/>
</dbReference>
<sequence>MNFMNKSIWMLIVFIGGQLLISTKAQVNDTDNVIEVNKKSEILSRRKRFIIFPEGSSLQLVFCTTYAMIFRIGDIFLYGSTAALAWELPQDPYSPFNHKADPLHRRVDTKVIYYTNENGQIIDKKPYHRKPIVNPAFAKRSVDQEDKKETFEKSKIDRKQMHALKNKREYLNEGMMQQSVEFHRSSRASLYQKIETMLHGLGVNGKHCVLKSLCLVGQTQDHPQGMFFQEIMRAVFTLPKNSVGVEDKHAAYDAALSATGSCDELYPECDDPSLEPDSPRFSY</sequence>